<evidence type="ECO:0008006" key="4">
    <source>
        <dbReference type="Google" id="ProtNLM"/>
    </source>
</evidence>
<name>A0A544FWW6_VIBCL</name>
<comment type="caution">
    <text evidence="2">The sequence shown here is derived from an EMBL/GenBank/DDBJ whole genome shotgun (WGS) entry which is preliminary data.</text>
</comment>
<evidence type="ECO:0000313" key="3">
    <source>
        <dbReference type="Proteomes" id="UP000319979"/>
    </source>
</evidence>
<accession>A0A544FWW6</accession>
<sequence length="231" mass="25414">MKRKLVNICSALVLVFMVTGCVTTQSKQAMFPKMYEENRIHQNVLIAPIINETTSAEAAEYLNSTLAEPFVNKGYYVLPVPITADIFKGIGIVDGKELQGIPFTRYKDQFGADVVLFITISDWDTNYLVLAGNVEVGLKYVMVSTETSEIVWSYQNNIVVDTSSSSGSLLVDLIATAITTATTDYIPIAKQVHAITTQSLPVGQYHPRYGQDMQDQVVQDKAKAASDAFVN</sequence>
<protein>
    <recommendedName>
        <fullName evidence="4">Lipoprotein</fullName>
    </recommendedName>
</protein>
<organism evidence="2 3">
    <name type="scientific">Vibrio cholerae</name>
    <dbReference type="NCBI Taxonomy" id="666"/>
    <lineage>
        <taxon>Bacteria</taxon>
        <taxon>Pseudomonadati</taxon>
        <taxon>Pseudomonadota</taxon>
        <taxon>Gammaproteobacteria</taxon>
        <taxon>Vibrionales</taxon>
        <taxon>Vibrionaceae</taxon>
        <taxon>Vibrio</taxon>
    </lineage>
</organism>
<dbReference type="RefSeq" id="WP_042987933.1">
    <property type="nucleotide sequence ID" value="NZ_CP173026.1"/>
</dbReference>
<dbReference type="Pfam" id="PF05643">
    <property type="entry name" value="GNA1162-like"/>
    <property type="match status" value="1"/>
</dbReference>
<dbReference type="EMBL" id="VIOS01000038">
    <property type="protein sequence ID" value="TQP13623.1"/>
    <property type="molecule type" value="Genomic_DNA"/>
</dbReference>
<dbReference type="Proteomes" id="UP000319979">
    <property type="component" value="Unassembled WGS sequence"/>
</dbReference>
<evidence type="ECO:0000256" key="1">
    <source>
        <dbReference type="SAM" id="SignalP"/>
    </source>
</evidence>
<dbReference type="AlphaFoldDB" id="A0A544FWW6"/>
<proteinExistence type="predicted"/>
<feature type="chain" id="PRO_5021999695" description="Lipoprotein" evidence="1">
    <location>
        <begin position="25"/>
        <end position="231"/>
    </location>
</feature>
<dbReference type="PROSITE" id="PS51257">
    <property type="entry name" value="PROKAR_LIPOPROTEIN"/>
    <property type="match status" value="1"/>
</dbReference>
<gene>
    <name evidence="2" type="ORF">FLM02_10755</name>
</gene>
<keyword evidence="1" id="KW-0732">Signal</keyword>
<reference evidence="2 3" key="1">
    <citation type="submission" date="2019-07" db="EMBL/GenBank/DDBJ databases">
        <title>Phenotypic and genotypic antimicrobial resistance traits of Vibrio cholerae non-O1/non-O139 isolated from a large Austrian lake frequently associated with cases of infection.</title>
        <authorList>
            <person name="Lepuschitz S."/>
            <person name="Baron S."/>
            <person name="Larvor E."/>
            <person name="Granier S."/>
            <person name="Pretzer C."/>
            <person name="Mach R.L."/>
            <person name="Farnleitner A.H."/>
            <person name="Ruppitsch W."/>
            <person name="Pleininger S."/>
            <person name="Indra A."/>
            <person name="Kirschner A.K.T."/>
        </authorList>
    </citation>
    <scope>NUCLEOTIDE SEQUENCE [LARGE SCALE GENOMIC DNA]</scope>
    <source>
        <strain evidence="2 3">A12JL36W90</strain>
    </source>
</reference>
<evidence type="ECO:0000313" key="2">
    <source>
        <dbReference type="EMBL" id="TQP13623.1"/>
    </source>
</evidence>
<dbReference type="Gene3D" id="3.40.50.10610">
    <property type="entry name" value="ABC-type transport auxiliary lipoprotein component"/>
    <property type="match status" value="1"/>
</dbReference>
<feature type="signal peptide" evidence="1">
    <location>
        <begin position="1"/>
        <end position="24"/>
    </location>
</feature>
<dbReference type="InterPro" id="IPR008517">
    <property type="entry name" value="GNA1162-like"/>
</dbReference>